<dbReference type="Proteomes" id="UP001314229">
    <property type="component" value="Unassembled WGS sequence"/>
</dbReference>
<keyword evidence="2" id="KW-0732">Signal</keyword>
<dbReference type="Pfam" id="PF07686">
    <property type="entry name" value="V-set"/>
    <property type="match status" value="1"/>
</dbReference>
<dbReference type="InterPro" id="IPR039090">
    <property type="entry name" value="CD7"/>
</dbReference>
<protein>
    <submittedName>
        <fullName evidence="4">Uncharacterized protein LOC122977698 isoform X1</fullName>
    </submittedName>
</protein>
<dbReference type="GO" id="GO:0038023">
    <property type="term" value="F:signaling receptor activity"/>
    <property type="evidence" value="ECO:0007669"/>
    <property type="project" value="InterPro"/>
</dbReference>
<name>A0AAV1N2Y0_SCOSC</name>
<feature type="chain" id="PRO_5043864012" evidence="2">
    <location>
        <begin position="17"/>
        <end position="231"/>
    </location>
</feature>
<dbReference type="AlphaFoldDB" id="A0AAV1N2Y0"/>
<evidence type="ECO:0000256" key="1">
    <source>
        <dbReference type="SAM" id="Phobius"/>
    </source>
</evidence>
<keyword evidence="1" id="KW-0472">Membrane</keyword>
<dbReference type="InterPro" id="IPR003599">
    <property type="entry name" value="Ig_sub"/>
</dbReference>
<evidence type="ECO:0000256" key="2">
    <source>
        <dbReference type="SAM" id="SignalP"/>
    </source>
</evidence>
<dbReference type="PANTHER" id="PTHR15343:SF0">
    <property type="entry name" value="T-CELL ANTIGEN CD7"/>
    <property type="match status" value="1"/>
</dbReference>
<dbReference type="GO" id="GO:0002250">
    <property type="term" value="P:adaptive immune response"/>
    <property type="evidence" value="ECO:0007669"/>
    <property type="project" value="InterPro"/>
</dbReference>
<feature type="domain" description="Ig-like" evidence="3">
    <location>
        <begin position="25"/>
        <end position="107"/>
    </location>
</feature>
<dbReference type="InterPro" id="IPR036179">
    <property type="entry name" value="Ig-like_dom_sf"/>
</dbReference>
<keyword evidence="5" id="KW-1185">Reference proteome</keyword>
<feature type="transmembrane region" description="Helical" evidence="1">
    <location>
        <begin position="158"/>
        <end position="181"/>
    </location>
</feature>
<dbReference type="PROSITE" id="PS50835">
    <property type="entry name" value="IG_LIKE"/>
    <property type="match status" value="1"/>
</dbReference>
<evidence type="ECO:0000313" key="4">
    <source>
        <dbReference type="EMBL" id="CAK6953413.1"/>
    </source>
</evidence>
<dbReference type="InterPro" id="IPR007110">
    <property type="entry name" value="Ig-like_dom"/>
</dbReference>
<evidence type="ECO:0000313" key="5">
    <source>
        <dbReference type="Proteomes" id="UP001314229"/>
    </source>
</evidence>
<organism evidence="4 5">
    <name type="scientific">Scomber scombrus</name>
    <name type="common">Atlantic mackerel</name>
    <name type="synonym">Scomber vernalis</name>
    <dbReference type="NCBI Taxonomy" id="13677"/>
    <lineage>
        <taxon>Eukaryota</taxon>
        <taxon>Metazoa</taxon>
        <taxon>Chordata</taxon>
        <taxon>Craniata</taxon>
        <taxon>Vertebrata</taxon>
        <taxon>Euteleostomi</taxon>
        <taxon>Actinopterygii</taxon>
        <taxon>Neopterygii</taxon>
        <taxon>Teleostei</taxon>
        <taxon>Neoteleostei</taxon>
        <taxon>Acanthomorphata</taxon>
        <taxon>Pelagiaria</taxon>
        <taxon>Scombriformes</taxon>
        <taxon>Scombridae</taxon>
        <taxon>Scomber</taxon>
    </lineage>
</organism>
<dbReference type="EMBL" id="CAWUFR010000013">
    <property type="protein sequence ID" value="CAK6953413.1"/>
    <property type="molecule type" value="Genomic_DNA"/>
</dbReference>
<dbReference type="SUPFAM" id="SSF48726">
    <property type="entry name" value="Immunoglobulin"/>
    <property type="match status" value="1"/>
</dbReference>
<sequence length="231" mass="25977">MLLYWSMLLLCLSANAENSIYREPGQSVTLKCSSAGCLNNITDYVGMYLYKGFEKENVIYYHPNPKSEDKITPGRRYKDRIQKKGSMDNHTITIRNLNLNDSGSYICVYKRFPIGDMQCNNYTVEVQVPQCPTVPPSHAPHTAASTHKPIGVNHECPFLLIIIPTAAISMLVTTIFTLLIIPRVKLWICSRMTRSTLPVSGDYVYETMSKNGLQRLAVAEHPLDSPYGIIA</sequence>
<evidence type="ECO:0000259" key="3">
    <source>
        <dbReference type="PROSITE" id="PS50835"/>
    </source>
</evidence>
<gene>
    <name evidence="4" type="ORF">FSCOSCO3_A015869</name>
</gene>
<reference evidence="4 5" key="1">
    <citation type="submission" date="2024-01" db="EMBL/GenBank/DDBJ databases">
        <authorList>
            <person name="Alioto T."/>
            <person name="Alioto T."/>
            <person name="Gomez Garrido J."/>
        </authorList>
    </citation>
    <scope>NUCLEOTIDE SEQUENCE [LARGE SCALE GENOMIC DNA]</scope>
</reference>
<keyword evidence="1" id="KW-0812">Transmembrane</keyword>
<proteinExistence type="predicted"/>
<keyword evidence="1" id="KW-1133">Transmembrane helix</keyword>
<comment type="caution">
    <text evidence="4">The sequence shown here is derived from an EMBL/GenBank/DDBJ whole genome shotgun (WGS) entry which is preliminary data.</text>
</comment>
<dbReference type="InterPro" id="IPR013783">
    <property type="entry name" value="Ig-like_fold"/>
</dbReference>
<accession>A0AAV1N2Y0</accession>
<dbReference type="InterPro" id="IPR013106">
    <property type="entry name" value="Ig_V-set"/>
</dbReference>
<dbReference type="PANTHER" id="PTHR15343">
    <property type="entry name" value="CD7"/>
    <property type="match status" value="1"/>
</dbReference>
<feature type="signal peptide" evidence="2">
    <location>
        <begin position="1"/>
        <end position="16"/>
    </location>
</feature>
<dbReference type="Gene3D" id="2.60.40.10">
    <property type="entry name" value="Immunoglobulins"/>
    <property type="match status" value="1"/>
</dbReference>
<dbReference type="SMART" id="SM00409">
    <property type="entry name" value="IG"/>
    <property type="match status" value="1"/>
</dbReference>
<dbReference type="GO" id="GO:0016020">
    <property type="term" value="C:membrane"/>
    <property type="evidence" value="ECO:0007669"/>
    <property type="project" value="InterPro"/>
</dbReference>